<keyword evidence="1" id="KW-0472">Membrane</keyword>
<accession>A0A6C0E2L2</accession>
<name>A0A6C0E2L2_9ZZZZ</name>
<sequence length="131" mass="14425">MNEDLIKITGVLFLGLFIIYLIMKTFTIKEGLENATAPSNGEAGNAASYAAALKAKTVQLQDSLLISKYRTDYENVIINMDDYLSMSMLKLVLDMDNSADVMSNIATLTAINTLSQAKKTLNETMAFIDKQ</sequence>
<keyword evidence="1" id="KW-0812">Transmembrane</keyword>
<keyword evidence="1" id="KW-1133">Transmembrane helix</keyword>
<dbReference type="AlphaFoldDB" id="A0A6C0E2L2"/>
<evidence type="ECO:0000256" key="1">
    <source>
        <dbReference type="SAM" id="Phobius"/>
    </source>
</evidence>
<feature type="transmembrane region" description="Helical" evidence="1">
    <location>
        <begin position="6"/>
        <end position="23"/>
    </location>
</feature>
<dbReference type="EMBL" id="MN739721">
    <property type="protein sequence ID" value="QHT22840.1"/>
    <property type="molecule type" value="Genomic_DNA"/>
</dbReference>
<reference evidence="2" key="1">
    <citation type="journal article" date="2020" name="Nature">
        <title>Giant virus diversity and host interactions through global metagenomics.</title>
        <authorList>
            <person name="Schulz F."/>
            <person name="Roux S."/>
            <person name="Paez-Espino D."/>
            <person name="Jungbluth S."/>
            <person name="Walsh D.A."/>
            <person name="Denef V.J."/>
            <person name="McMahon K.D."/>
            <person name="Konstantinidis K.T."/>
            <person name="Eloe-Fadrosh E.A."/>
            <person name="Kyrpides N.C."/>
            <person name="Woyke T."/>
        </authorList>
    </citation>
    <scope>NUCLEOTIDE SEQUENCE</scope>
    <source>
        <strain evidence="2">GVMAG-M-3300023179-114</strain>
    </source>
</reference>
<proteinExistence type="predicted"/>
<evidence type="ECO:0000313" key="2">
    <source>
        <dbReference type="EMBL" id="QHT22840.1"/>
    </source>
</evidence>
<organism evidence="2">
    <name type="scientific">viral metagenome</name>
    <dbReference type="NCBI Taxonomy" id="1070528"/>
    <lineage>
        <taxon>unclassified sequences</taxon>
        <taxon>metagenomes</taxon>
        <taxon>organismal metagenomes</taxon>
    </lineage>
</organism>
<protein>
    <submittedName>
        <fullName evidence="2">Uncharacterized protein</fullName>
    </submittedName>
</protein>